<dbReference type="RefSeq" id="WP_041882964.1">
    <property type="nucleotide sequence ID" value="NZ_CP157278.1"/>
</dbReference>
<keyword evidence="10" id="KW-1185">Reference proteome</keyword>
<dbReference type="AlphaFoldDB" id="A0A0D0FVJ1"/>
<protein>
    <recommendedName>
        <fullName evidence="11">RagB/SusD family nutrient uptake outer membrane protein</fullName>
    </recommendedName>
</protein>
<evidence type="ECO:0000256" key="1">
    <source>
        <dbReference type="ARBA" id="ARBA00004442"/>
    </source>
</evidence>
<keyword evidence="3" id="KW-0732">Signal</keyword>
<feature type="domain" description="RagB/SusD" evidence="7">
    <location>
        <begin position="357"/>
        <end position="482"/>
    </location>
</feature>
<reference evidence="9 10" key="1">
    <citation type="submission" date="2015-01" db="EMBL/GenBank/DDBJ databases">
        <title>Draft genome sequence of Pedobacter sp. NL19 isolated from sludge of an effluent treatment pond in an abandoned uranium mine.</title>
        <authorList>
            <person name="Santos T."/>
            <person name="Caetano T."/>
            <person name="Covas C."/>
            <person name="Cruz A."/>
            <person name="Mendo S."/>
        </authorList>
    </citation>
    <scope>NUCLEOTIDE SEQUENCE [LARGE SCALE GENOMIC DNA]</scope>
    <source>
        <strain evidence="9 10">NL19</strain>
    </source>
</reference>
<dbReference type="InterPro" id="IPR011990">
    <property type="entry name" value="TPR-like_helical_dom_sf"/>
</dbReference>
<evidence type="ECO:0000256" key="6">
    <source>
        <dbReference type="SAM" id="MobiDB-lite"/>
    </source>
</evidence>
<name>A0A0D0FVJ1_9SPHI</name>
<sequence>MKRYIKNSIILAGFIVVGTLNSCKKSFLDQKPYVSVNVAEAILTEKDMFTALNGTYSSLRSALVAFGGASVASTTTNSFARNMPVIGEVAADNVFVSARNSGRYVTFGAYSWTQAATEYRDIWGNLYATILKANNIINASLPQSVNTDQYKGEAYALRALCYFQLAQFYAKPYTDNPAAECVPIVLTFDYTLKPKRNTVGEVYTLIMADLEKAYTMAVAYRGSAYLSKYSARALEAKVALFKGDYPTALTYAEDVIKNSGFSLLTSSNLVTYWATTAPQAATKNETLYEVVSDNVLNLATDELAYMYSQDGYGDLLCAPELYNLYRTSDVRRSLITAGRRTNAENPAYIVTKFKSISDDRDDKKVIRVSDVYLIAAEAAKGSNNEPLALTYLNKLVSERDPGLIYASSGPQLLEDILTERRKELAFEGDRLHTLNRLKRDIKRSNVYPTAALNIPYTDFRRIGPIPQTETNNNPNITQNPGYN</sequence>
<accession>A0A0D0FVJ1</accession>
<evidence type="ECO:0000256" key="4">
    <source>
        <dbReference type="ARBA" id="ARBA00023136"/>
    </source>
</evidence>
<dbReference type="OrthoDB" id="1080118at2"/>
<evidence type="ECO:0000256" key="3">
    <source>
        <dbReference type="ARBA" id="ARBA00022729"/>
    </source>
</evidence>
<dbReference type="Pfam" id="PF14322">
    <property type="entry name" value="SusD-like_3"/>
    <property type="match status" value="1"/>
</dbReference>
<evidence type="ECO:0000259" key="7">
    <source>
        <dbReference type="Pfam" id="PF07980"/>
    </source>
</evidence>
<dbReference type="Proteomes" id="UP000032049">
    <property type="component" value="Unassembled WGS sequence"/>
</dbReference>
<feature type="region of interest" description="Disordered" evidence="6">
    <location>
        <begin position="463"/>
        <end position="483"/>
    </location>
</feature>
<evidence type="ECO:0000313" key="9">
    <source>
        <dbReference type="EMBL" id="KIO76464.1"/>
    </source>
</evidence>
<evidence type="ECO:0000256" key="2">
    <source>
        <dbReference type="ARBA" id="ARBA00006275"/>
    </source>
</evidence>
<comment type="caution">
    <text evidence="9">The sequence shown here is derived from an EMBL/GenBank/DDBJ whole genome shotgun (WGS) entry which is preliminary data.</text>
</comment>
<dbReference type="Gene3D" id="1.25.40.900">
    <property type="match status" value="1"/>
</dbReference>
<gene>
    <name evidence="9" type="ORF">TH53_14560</name>
</gene>
<proteinExistence type="inferred from homology"/>
<keyword evidence="4" id="KW-0472">Membrane</keyword>
<organism evidence="9 10">
    <name type="scientific">Pedobacter lusitanus</name>
    <dbReference type="NCBI Taxonomy" id="1503925"/>
    <lineage>
        <taxon>Bacteria</taxon>
        <taxon>Pseudomonadati</taxon>
        <taxon>Bacteroidota</taxon>
        <taxon>Sphingobacteriia</taxon>
        <taxon>Sphingobacteriales</taxon>
        <taxon>Sphingobacteriaceae</taxon>
        <taxon>Pedobacter</taxon>
    </lineage>
</organism>
<evidence type="ECO:0000259" key="8">
    <source>
        <dbReference type="Pfam" id="PF14322"/>
    </source>
</evidence>
<feature type="domain" description="SusD-like N-terminal" evidence="8">
    <location>
        <begin position="63"/>
        <end position="235"/>
    </location>
</feature>
<feature type="compositionally biased region" description="Polar residues" evidence="6">
    <location>
        <begin position="467"/>
        <end position="483"/>
    </location>
</feature>
<dbReference type="Gene3D" id="2.20.20.130">
    <property type="match status" value="1"/>
</dbReference>
<dbReference type="Gene3D" id="1.25.40.390">
    <property type="match status" value="1"/>
</dbReference>
<dbReference type="GO" id="GO:0009279">
    <property type="term" value="C:cell outer membrane"/>
    <property type="evidence" value="ECO:0007669"/>
    <property type="project" value="UniProtKB-SubCell"/>
</dbReference>
<comment type="subcellular location">
    <subcellularLocation>
        <location evidence="1">Cell outer membrane</location>
    </subcellularLocation>
</comment>
<dbReference type="InterPro" id="IPR033985">
    <property type="entry name" value="SusD-like_N"/>
</dbReference>
<evidence type="ECO:0008006" key="11">
    <source>
        <dbReference type="Google" id="ProtNLM"/>
    </source>
</evidence>
<dbReference type="InterPro" id="IPR012944">
    <property type="entry name" value="SusD_RagB_dom"/>
</dbReference>
<evidence type="ECO:0000313" key="10">
    <source>
        <dbReference type="Proteomes" id="UP000032049"/>
    </source>
</evidence>
<dbReference type="EMBL" id="JXRA01000061">
    <property type="protein sequence ID" value="KIO76464.1"/>
    <property type="molecule type" value="Genomic_DNA"/>
</dbReference>
<evidence type="ECO:0000256" key="5">
    <source>
        <dbReference type="ARBA" id="ARBA00023237"/>
    </source>
</evidence>
<dbReference type="STRING" id="1503925.TH53_14560"/>
<comment type="similarity">
    <text evidence="2">Belongs to the SusD family.</text>
</comment>
<dbReference type="SUPFAM" id="SSF48452">
    <property type="entry name" value="TPR-like"/>
    <property type="match status" value="1"/>
</dbReference>
<dbReference type="Pfam" id="PF07980">
    <property type="entry name" value="SusD_RagB"/>
    <property type="match status" value="1"/>
</dbReference>
<keyword evidence="5" id="KW-0998">Cell outer membrane</keyword>